<reference evidence="2" key="1">
    <citation type="journal article" date="2023" name="Nat. Plants">
        <title>Single-cell RNA sequencing provides a high-resolution roadmap for understanding the multicellular compartmentation of specialized metabolism.</title>
        <authorList>
            <person name="Sun S."/>
            <person name="Shen X."/>
            <person name="Li Y."/>
            <person name="Li Y."/>
            <person name="Wang S."/>
            <person name="Li R."/>
            <person name="Zhang H."/>
            <person name="Shen G."/>
            <person name="Guo B."/>
            <person name="Wei J."/>
            <person name="Xu J."/>
            <person name="St-Pierre B."/>
            <person name="Chen S."/>
            <person name="Sun C."/>
        </authorList>
    </citation>
    <scope>NUCLEOTIDE SEQUENCE [LARGE SCALE GENOMIC DNA]</scope>
</reference>
<name>A0ACC0BIK5_CATRO</name>
<proteinExistence type="predicted"/>
<protein>
    <submittedName>
        <fullName evidence="1">Uncharacterized protein</fullName>
    </submittedName>
</protein>
<organism evidence="1 2">
    <name type="scientific">Catharanthus roseus</name>
    <name type="common">Madagascar periwinkle</name>
    <name type="synonym">Vinca rosea</name>
    <dbReference type="NCBI Taxonomy" id="4058"/>
    <lineage>
        <taxon>Eukaryota</taxon>
        <taxon>Viridiplantae</taxon>
        <taxon>Streptophyta</taxon>
        <taxon>Embryophyta</taxon>
        <taxon>Tracheophyta</taxon>
        <taxon>Spermatophyta</taxon>
        <taxon>Magnoliopsida</taxon>
        <taxon>eudicotyledons</taxon>
        <taxon>Gunneridae</taxon>
        <taxon>Pentapetalae</taxon>
        <taxon>asterids</taxon>
        <taxon>lamiids</taxon>
        <taxon>Gentianales</taxon>
        <taxon>Apocynaceae</taxon>
        <taxon>Rauvolfioideae</taxon>
        <taxon>Vinceae</taxon>
        <taxon>Catharanthinae</taxon>
        <taxon>Catharanthus</taxon>
    </lineage>
</organism>
<dbReference type="Proteomes" id="UP001060085">
    <property type="component" value="Linkage Group LG03"/>
</dbReference>
<dbReference type="EMBL" id="CM044703">
    <property type="protein sequence ID" value="KAI5672429.1"/>
    <property type="molecule type" value="Genomic_DNA"/>
</dbReference>
<comment type="caution">
    <text evidence="1">The sequence shown here is derived from an EMBL/GenBank/DDBJ whole genome shotgun (WGS) entry which is preliminary data.</text>
</comment>
<gene>
    <name evidence="1" type="ORF">M9H77_12793</name>
</gene>
<evidence type="ECO:0000313" key="1">
    <source>
        <dbReference type="EMBL" id="KAI5672429.1"/>
    </source>
</evidence>
<evidence type="ECO:0000313" key="2">
    <source>
        <dbReference type="Proteomes" id="UP001060085"/>
    </source>
</evidence>
<accession>A0ACC0BIK5</accession>
<keyword evidence="2" id="KW-1185">Reference proteome</keyword>
<sequence>MIWTGEWTLDVDPLDKGCSIVEGSTQPMLRLFDTQRCGRPTSRESGGTRTYCGHQLQTSRCRSFVPRGTMVPYSVTVDLAKGLGVSQGIIVDNGSGGRLDDGFSTNEGKEICLPSDFALHLI</sequence>